<organism evidence="15 16">
    <name type="scientific">Danxiaibacter flavus</name>
    <dbReference type="NCBI Taxonomy" id="3049108"/>
    <lineage>
        <taxon>Bacteria</taxon>
        <taxon>Pseudomonadati</taxon>
        <taxon>Bacteroidota</taxon>
        <taxon>Chitinophagia</taxon>
        <taxon>Chitinophagales</taxon>
        <taxon>Chitinophagaceae</taxon>
        <taxon>Danxiaibacter</taxon>
    </lineage>
</organism>
<comment type="similarity">
    <text evidence="10 11">Belongs to the TonB-dependent receptor family.</text>
</comment>
<evidence type="ECO:0000256" key="5">
    <source>
        <dbReference type="ARBA" id="ARBA00022729"/>
    </source>
</evidence>
<evidence type="ECO:0000256" key="10">
    <source>
        <dbReference type="PROSITE-ProRule" id="PRU01360"/>
    </source>
</evidence>
<dbReference type="SUPFAM" id="SSF56935">
    <property type="entry name" value="Porins"/>
    <property type="match status" value="1"/>
</dbReference>
<dbReference type="Pfam" id="PF00593">
    <property type="entry name" value="TonB_dep_Rec_b-barrel"/>
    <property type="match status" value="1"/>
</dbReference>
<evidence type="ECO:0000256" key="9">
    <source>
        <dbReference type="ARBA" id="ARBA00023237"/>
    </source>
</evidence>
<dbReference type="InterPro" id="IPR000531">
    <property type="entry name" value="Beta-barrel_TonB"/>
</dbReference>
<reference evidence="15 16" key="1">
    <citation type="submission" date="2023-07" db="EMBL/GenBank/DDBJ databases">
        <authorList>
            <person name="Lian W.-H."/>
        </authorList>
    </citation>
    <scope>NUCLEOTIDE SEQUENCE [LARGE SCALE GENOMIC DNA]</scope>
    <source>
        <strain evidence="15 16">SYSU DXS3180</strain>
    </source>
</reference>
<dbReference type="EMBL" id="JAULBC010000002">
    <property type="protein sequence ID" value="MEX6687016.1"/>
    <property type="molecule type" value="Genomic_DNA"/>
</dbReference>
<dbReference type="Pfam" id="PF13715">
    <property type="entry name" value="CarbopepD_reg_2"/>
    <property type="match status" value="1"/>
</dbReference>
<dbReference type="SUPFAM" id="SSF49464">
    <property type="entry name" value="Carboxypeptidase regulatory domain-like"/>
    <property type="match status" value="1"/>
</dbReference>
<evidence type="ECO:0000313" key="16">
    <source>
        <dbReference type="Proteomes" id="UP001560573"/>
    </source>
</evidence>
<feature type="chain" id="PRO_5045768434" evidence="12">
    <location>
        <begin position="27"/>
        <end position="955"/>
    </location>
</feature>
<feature type="domain" description="TonB-dependent receptor plug" evidence="14">
    <location>
        <begin position="122"/>
        <end position="231"/>
    </location>
</feature>
<dbReference type="Gene3D" id="2.40.170.20">
    <property type="entry name" value="TonB-dependent receptor, beta-barrel domain"/>
    <property type="match status" value="1"/>
</dbReference>
<keyword evidence="2 10" id="KW-0813">Transport</keyword>
<keyword evidence="9 10" id="KW-0998">Cell outer membrane</keyword>
<keyword evidence="7 10" id="KW-0472">Membrane</keyword>
<evidence type="ECO:0000259" key="13">
    <source>
        <dbReference type="Pfam" id="PF00593"/>
    </source>
</evidence>
<keyword evidence="3 10" id="KW-1134">Transmembrane beta strand</keyword>
<comment type="subcellular location">
    <subcellularLocation>
        <location evidence="1 10">Cell outer membrane</location>
        <topology evidence="1 10">Multi-pass membrane protein</topology>
    </subcellularLocation>
</comment>
<dbReference type="PROSITE" id="PS52016">
    <property type="entry name" value="TONB_DEPENDENT_REC_3"/>
    <property type="match status" value="1"/>
</dbReference>
<keyword evidence="4 10" id="KW-0812">Transmembrane</keyword>
<dbReference type="InterPro" id="IPR036942">
    <property type="entry name" value="Beta-barrel_TonB_sf"/>
</dbReference>
<feature type="signal peptide" evidence="12">
    <location>
        <begin position="1"/>
        <end position="26"/>
    </location>
</feature>
<dbReference type="InterPro" id="IPR012910">
    <property type="entry name" value="Plug_dom"/>
</dbReference>
<dbReference type="PANTHER" id="PTHR30069">
    <property type="entry name" value="TONB-DEPENDENT OUTER MEMBRANE RECEPTOR"/>
    <property type="match status" value="1"/>
</dbReference>
<protein>
    <submittedName>
        <fullName evidence="15">TonB-dependent receptor</fullName>
    </submittedName>
</protein>
<keyword evidence="16" id="KW-1185">Reference proteome</keyword>
<proteinExistence type="inferred from homology"/>
<evidence type="ECO:0000256" key="12">
    <source>
        <dbReference type="SAM" id="SignalP"/>
    </source>
</evidence>
<gene>
    <name evidence="15" type="ORF">QTN47_05900</name>
</gene>
<evidence type="ECO:0000256" key="7">
    <source>
        <dbReference type="ARBA" id="ARBA00023136"/>
    </source>
</evidence>
<dbReference type="Gene3D" id="2.170.130.10">
    <property type="entry name" value="TonB-dependent receptor, plug domain"/>
    <property type="match status" value="1"/>
</dbReference>
<keyword evidence="6 11" id="KW-0798">TonB box</keyword>
<evidence type="ECO:0000256" key="8">
    <source>
        <dbReference type="ARBA" id="ARBA00023170"/>
    </source>
</evidence>
<dbReference type="InterPro" id="IPR008969">
    <property type="entry name" value="CarboxyPept-like_regulatory"/>
</dbReference>
<keyword evidence="5 12" id="KW-0732">Signal</keyword>
<evidence type="ECO:0000256" key="6">
    <source>
        <dbReference type="ARBA" id="ARBA00023077"/>
    </source>
</evidence>
<sequence>MRATTTRILTILLSPLITLMAVGQNAITITGTVKNASTKETLPAVSVLIKNSNSGTFTDEKGRFRFTSTQAPPFTLVFASIGFRTQEMQYTGVNQVVEVSLAPSYVLGEDIVVAASRVPERIMESPVSIERVNTATIRNAPATSYYDVIGNLKGVDMTTSSLTFKTPTTRGFSGSGNTRLNQIVDGMDNQAPGLNFSVGSVIGLTELDVESMELLGGASSALYGPGGMNGTIIINSKDPFKYTGLSVQVKGGVMNINSPVQDASAYQDYSLRWAHKIGEKFAFKVAAQYVRANDWAAYDSSNYNVNTFSVKGGNRMSDPNYNGVNVYGDETTLDIRSSQTPFIQGVIATLPAQQQPVVTQIMQPFLASPLSVSRTGYKEQNVIDPVTKNLKVSGGIYYKLTDKLTASLSGYWGTGNTVYTGSDRYSLKNMKMGQYKLELKSTNWFIRGYTTQENAGDSYNATVATQLTNEAWKPSYSAANPAGSWYPQFAGALVQGAVTVFQTAYQAAIAAGQNQQQAAATAEAAVISNTAMLYNASRSFADQGRPAAGSDQFKQFFNAVVKKPIPQGGLFVDRSNLYMVEGQYNLTDRLKLRDKGTDILVGGNWKQYVLNSEGTLFADTAGKIHINEFGAYAQISQKLFKDVLKLTVSGRYDKNENFEGKFTPRISGVIRVAKDQNIRLSYQTAYRFPTTQNQWINLQTGSAFLIGGLPQLREGHHFDTNPVYTQASFLAFAQSGDPSKLQVQQFGTYKPETSNSYEVGYKGLFNQRVLVDAYVYYARYKDFLGRLNVFQSSTGTPQGLANPTVYSVAVNSNNKVSTYGYGVSLEYLLEHNFFINANLFSDEITDVPENFQAQFNTPKYRTNIGFGNNGFGYQKRWGFNVIYRWQDDYFNESTFISGNVSAFSTLDAQVSYKFPAIKSLIKLGGTNITNHYYINSYGNPRIGGLYYVSFGYNVF</sequence>
<dbReference type="InterPro" id="IPR039426">
    <property type="entry name" value="TonB-dep_rcpt-like"/>
</dbReference>
<dbReference type="Pfam" id="PF07715">
    <property type="entry name" value="Plug"/>
    <property type="match status" value="1"/>
</dbReference>
<evidence type="ECO:0000256" key="3">
    <source>
        <dbReference type="ARBA" id="ARBA00022452"/>
    </source>
</evidence>
<evidence type="ECO:0000313" key="15">
    <source>
        <dbReference type="EMBL" id="MEX6687016.1"/>
    </source>
</evidence>
<evidence type="ECO:0000256" key="2">
    <source>
        <dbReference type="ARBA" id="ARBA00022448"/>
    </source>
</evidence>
<evidence type="ECO:0000256" key="11">
    <source>
        <dbReference type="RuleBase" id="RU003357"/>
    </source>
</evidence>
<evidence type="ECO:0000256" key="4">
    <source>
        <dbReference type="ARBA" id="ARBA00022692"/>
    </source>
</evidence>
<comment type="caution">
    <text evidence="15">The sequence shown here is derived from an EMBL/GenBank/DDBJ whole genome shotgun (WGS) entry which is preliminary data.</text>
</comment>
<dbReference type="InterPro" id="IPR037066">
    <property type="entry name" value="Plug_dom_sf"/>
</dbReference>
<dbReference type="PANTHER" id="PTHR30069:SF29">
    <property type="entry name" value="HEMOGLOBIN AND HEMOGLOBIN-HAPTOGLOBIN-BINDING PROTEIN 1-RELATED"/>
    <property type="match status" value="1"/>
</dbReference>
<evidence type="ECO:0000256" key="1">
    <source>
        <dbReference type="ARBA" id="ARBA00004571"/>
    </source>
</evidence>
<name>A0ABV3ZD58_9BACT</name>
<dbReference type="Gene3D" id="2.60.40.1120">
    <property type="entry name" value="Carboxypeptidase-like, regulatory domain"/>
    <property type="match status" value="1"/>
</dbReference>
<accession>A0ABV3ZD58</accession>
<dbReference type="RefSeq" id="WP_369328419.1">
    <property type="nucleotide sequence ID" value="NZ_JAULBC010000002.1"/>
</dbReference>
<dbReference type="Proteomes" id="UP001560573">
    <property type="component" value="Unassembled WGS sequence"/>
</dbReference>
<evidence type="ECO:0000259" key="14">
    <source>
        <dbReference type="Pfam" id="PF07715"/>
    </source>
</evidence>
<keyword evidence="8 15" id="KW-0675">Receptor</keyword>
<feature type="domain" description="TonB-dependent receptor-like beta-barrel" evidence="13">
    <location>
        <begin position="456"/>
        <end position="927"/>
    </location>
</feature>